<feature type="transmembrane region" description="Helical" evidence="9">
    <location>
        <begin position="408"/>
        <end position="430"/>
    </location>
</feature>
<dbReference type="InterPro" id="IPR007305">
    <property type="entry name" value="Vesicle_transpt_Got1/SFT2"/>
</dbReference>
<protein>
    <recommendedName>
        <fullName evidence="9">Vesicle transport protein</fullName>
    </recommendedName>
</protein>
<comment type="function">
    <text evidence="1 9">May be involved in fusion of retrograde transport vesicles derived from an endocytic compartment with the Golgi complex.</text>
</comment>
<evidence type="ECO:0000313" key="12">
    <source>
        <dbReference type="Proteomes" id="UP000070412"/>
    </source>
</evidence>
<dbReference type="EnsemblMetazoa" id="SSS_2472s_mrna">
    <property type="protein sequence ID" value="KAF7492674.1"/>
    <property type="gene ID" value="SSS_2472"/>
</dbReference>
<dbReference type="AlphaFoldDB" id="A0A834VF06"/>
<dbReference type="Pfam" id="PF04178">
    <property type="entry name" value="Got1"/>
    <property type="match status" value="1"/>
</dbReference>
<keyword evidence="7 9" id="KW-0472">Membrane</keyword>
<keyword evidence="6 9" id="KW-1133">Transmembrane helix</keyword>
<proteinExistence type="inferred from homology"/>
<name>A0A834VF06_SARSC</name>
<evidence type="ECO:0000256" key="1">
    <source>
        <dbReference type="ARBA" id="ARBA00003566"/>
    </source>
</evidence>
<gene>
    <name evidence="10" type="ORF">SSS_2472</name>
</gene>
<feature type="transmembrane region" description="Helical" evidence="9">
    <location>
        <begin position="442"/>
        <end position="460"/>
    </location>
</feature>
<evidence type="ECO:0000256" key="3">
    <source>
        <dbReference type="ARBA" id="ARBA00022448"/>
    </source>
</evidence>
<comment type="subcellular location">
    <subcellularLocation>
        <location evidence="2 9">Membrane</location>
        <topology evidence="2 9">Multi-pass membrane protein</topology>
    </subcellularLocation>
</comment>
<keyword evidence="3 9" id="KW-0813">Transport</keyword>
<evidence type="ECO:0000256" key="9">
    <source>
        <dbReference type="RuleBase" id="RU363111"/>
    </source>
</evidence>
<keyword evidence="12" id="KW-1185">Reference proteome</keyword>
<evidence type="ECO:0000313" key="10">
    <source>
        <dbReference type="EMBL" id="KAF7492674.1"/>
    </source>
</evidence>
<keyword evidence="4 9" id="KW-0812">Transmembrane</keyword>
<dbReference type="PANTHER" id="PTHR23137:SF36">
    <property type="entry name" value="VESICLE TRANSPORT PROTEIN SFT2C"/>
    <property type="match status" value="1"/>
</dbReference>
<dbReference type="OrthoDB" id="660759at2759"/>
<dbReference type="PANTHER" id="PTHR23137">
    <property type="entry name" value="VESICLE TRANSPORT PROTEIN-RELATED"/>
    <property type="match status" value="1"/>
</dbReference>
<dbReference type="GO" id="GO:0015031">
    <property type="term" value="P:protein transport"/>
    <property type="evidence" value="ECO:0007669"/>
    <property type="project" value="UniProtKB-KW"/>
</dbReference>
<organism evidence="10">
    <name type="scientific">Sarcoptes scabiei</name>
    <name type="common">Itch mite</name>
    <name type="synonym">Acarus scabiei</name>
    <dbReference type="NCBI Taxonomy" id="52283"/>
    <lineage>
        <taxon>Eukaryota</taxon>
        <taxon>Metazoa</taxon>
        <taxon>Ecdysozoa</taxon>
        <taxon>Arthropoda</taxon>
        <taxon>Chelicerata</taxon>
        <taxon>Arachnida</taxon>
        <taxon>Acari</taxon>
        <taxon>Acariformes</taxon>
        <taxon>Sarcoptiformes</taxon>
        <taxon>Astigmata</taxon>
        <taxon>Psoroptidia</taxon>
        <taxon>Sarcoptoidea</taxon>
        <taxon>Sarcoptidae</taxon>
        <taxon>Sarcoptinae</taxon>
        <taxon>Sarcoptes</taxon>
    </lineage>
</organism>
<evidence type="ECO:0000256" key="4">
    <source>
        <dbReference type="ARBA" id="ARBA00022692"/>
    </source>
</evidence>
<evidence type="ECO:0000256" key="6">
    <source>
        <dbReference type="ARBA" id="ARBA00022989"/>
    </source>
</evidence>
<comment type="similarity">
    <text evidence="8 9">Belongs to the SFT2 family.</text>
</comment>
<evidence type="ECO:0000256" key="5">
    <source>
        <dbReference type="ARBA" id="ARBA00022927"/>
    </source>
</evidence>
<reference evidence="11" key="3">
    <citation type="submission" date="2022-06" db="UniProtKB">
        <authorList>
            <consortium name="EnsemblMetazoa"/>
        </authorList>
    </citation>
    <scope>IDENTIFICATION</scope>
</reference>
<keyword evidence="5 9" id="KW-0653">Protein transport</keyword>
<sequence length="511" mass="59224">MIKEQNKSTLLIITKTLHCYQIPHNDLTNSRIFFQDQKPMHFFYRFGNIYIDEAFNEFWDKKQRHYSYIIRTDRTDTHLYFIGDNDTELIDYHLEAGSLAKHQLTMAKRESFLSYGFASYDSRDEFFFVYSVPTENHHIYIKAYKVNQQRDIDELERFASFERVNPICYKGRIEKNPIVFLETKNSCKNHLEFEIRQGFAANRFLYLFSNDFVYFFWMMAVLVPGSEADLNKMTYSEFFQCQSSDQSSIIRTGIKVMTGEDMPSYYFQQSSIMSTNLNISSDLNNYLKSSGSSISQTQSQSSNNSIKDWFQNSLINGGVGDKKGWWSYRPLRTSPSDDDLSRSGIDRSKSSWFRNPFGRSEIESKGWLPTLTRTQRIIGFISFFLMGIICFSLSVMYIPILLLAARKFSILFTFGSAFIVMSFGILLGPVNHLKHQFSKERLPFTLAYFGSLLATLYFALEIKSTILTTLFALLQVIALIWYVITYIPGGQSGLLFFSKMAASTVTKTLPV</sequence>
<feature type="transmembrane region" description="Helical" evidence="9">
    <location>
        <begin position="377"/>
        <end position="402"/>
    </location>
</feature>
<evidence type="ECO:0000256" key="8">
    <source>
        <dbReference type="ARBA" id="ARBA00025800"/>
    </source>
</evidence>
<evidence type="ECO:0000313" key="11">
    <source>
        <dbReference type="EnsemblMetazoa" id="KAF7492674.1"/>
    </source>
</evidence>
<feature type="transmembrane region" description="Helical" evidence="9">
    <location>
        <begin position="466"/>
        <end position="487"/>
    </location>
</feature>
<dbReference type="GO" id="GO:0016020">
    <property type="term" value="C:membrane"/>
    <property type="evidence" value="ECO:0007669"/>
    <property type="project" value="UniProtKB-SubCell"/>
</dbReference>
<dbReference type="EMBL" id="WVUK01000056">
    <property type="protein sequence ID" value="KAF7492674.1"/>
    <property type="molecule type" value="Genomic_DNA"/>
</dbReference>
<dbReference type="GO" id="GO:0012505">
    <property type="term" value="C:endomembrane system"/>
    <property type="evidence" value="ECO:0007669"/>
    <property type="project" value="UniProtKB-ARBA"/>
</dbReference>
<dbReference type="InterPro" id="IPR011691">
    <property type="entry name" value="Vesicle_transpt_SFT2"/>
</dbReference>
<reference evidence="12" key="1">
    <citation type="journal article" date="2020" name="PLoS Negl. Trop. Dis.">
        <title>High-quality nuclear genome for Sarcoptes scabiei-A critical resource for a neglected parasite.</title>
        <authorList>
            <person name="Korhonen P.K."/>
            <person name="Gasser R.B."/>
            <person name="Ma G."/>
            <person name="Wang T."/>
            <person name="Stroehlein A.J."/>
            <person name="Young N.D."/>
            <person name="Ang C.S."/>
            <person name="Fernando D.D."/>
            <person name="Lu H.C."/>
            <person name="Taylor S."/>
            <person name="Reynolds S.L."/>
            <person name="Mofiz E."/>
            <person name="Najaraj S.H."/>
            <person name="Gowda H."/>
            <person name="Madugundu A."/>
            <person name="Renuse S."/>
            <person name="Holt D."/>
            <person name="Pandey A."/>
            <person name="Papenfuss A.T."/>
            <person name="Fischer K."/>
        </authorList>
    </citation>
    <scope>NUCLEOTIDE SEQUENCE [LARGE SCALE GENOMIC DNA]</scope>
</reference>
<accession>A0A834VF06</accession>
<evidence type="ECO:0000256" key="7">
    <source>
        <dbReference type="ARBA" id="ARBA00023136"/>
    </source>
</evidence>
<dbReference type="GO" id="GO:0016192">
    <property type="term" value="P:vesicle-mediated transport"/>
    <property type="evidence" value="ECO:0007669"/>
    <property type="project" value="InterPro"/>
</dbReference>
<evidence type="ECO:0000256" key="2">
    <source>
        <dbReference type="ARBA" id="ARBA00004141"/>
    </source>
</evidence>
<dbReference type="Proteomes" id="UP000070412">
    <property type="component" value="Unassembled WGS sequence"/>
</dbReference>
<dbReference type="GO" id="GO:0005737">
    <property type="term" value="C:cytoplasm"/>
    <property type="evidence" value="ECO:0007669"/>
    <property type="project" value="UniProtKB-ARBA"/>
</dbReference>
<reference evidence="10" key="2">
    <citation type="submission" date="2020-01" db="EMBL/GenBank/DDBJ databases">
        <authorList>
            <person name="Korhonen P.K.K."/>
            <person name="Guangxu M.G."/>
            <person name="Wang T.W."/>
            <person name="Stroehlein A.J.S."/>
            <person name="Young N.D."/>
            <person name="Ang C.-S.A."/>
            <person name="Fernando D.W.F."/>
            <person name="Lu H.L."/>
            <person name="Taylor S.T."/>
            <person name="Ehtesham M.E.M."/>
            <person name="Najaraj S.H.N."/>
            <person name="Harsha G.H.G."/>
            <person name="Madugundu A.M."/>
            <person name="Renuse S.R."/>
            <person name="Holt D.H."/>
            <person name="Pandey A.P."/>
            <person name="Papenfuss A.P."/>
            <person name="Gasser R.B.G."/>
            <person name="Fischer K.F."/>
        </authorList>
    </citation>
    <scope>NUCLEOTIDE SEQUENCE</scope>
    <source>
        <strain evidence="10">SSS_KF_BRIS2020</strain>
    </source>
</reference>